<dbReference type="Proteomes" id="UP001589645">
    <property type="component" value="Unassembled WGS sequence"/>
</dbReference>
<dbReference type="InterPro" id="IPR017900">
    <property type="entry name" value="4Fe4S_Fe_S_CS"/>
</dbReference>
<evidence type="ECO:0000256" key="7">
    <source>
        <dbReference type="ARBA" id="ARBA00023014"/>
    </source>
</evidence>
<evidence type="ECO:0000256" key="5">
    <source>
        <dbReference type="ARBA" id="ARBA00022982"/>
    </source>
</evidence>
<feature type="domain" description="4Fe-4S ferredoxin-type" evidence="8">
    <location>
        <begin position="129"/>
        <end position="158"/>
    </location>
</feature>
<evidence type="ECO:0000256" key="6">
    <source>
        <dbReference type="ARBA" id="ARBA00023004"/>
    </source>
</evidence>
<sequence>MPAFNPQRRALFQRLASPAQFAHQTTLSFPRPPGAVEETIFLQRCTQCKSCIEACPSNAITLEQGYPTLQSANHCTGCHACVLSCDTGALERNDLLLTVDHNCDPAVAAYCQSCVETCPQQAIMINSGQQPTIDTQLCNRCGLCEKACDFQAIHWQRTQ</sequence>
<evidence type="ECO:0000313" key="9">
    <source>
        <dbReference type="EMBL" id="MFB9134115.1"/>
    </source>
</evidence>
<evidence type="ECO:0000256" key="2">
    <source>
        <dbReference type="ARBA" id="ARBA00022485"/>
    </source>
</evidence>
<evidence type="ECO:0000256" key="4">
    <source>
        <dbReference type="ARBA" id="ARBA00022737"/>
    </source>
</evidence>
<dbReference type="SUPFAM" id="SSF54862">
    <property type="entry name" value="4Fe-4S ferredoxins"/>
    <property type="match status" value="1"/>
</dbReference>
<feature type="domain" description="4Fe-4S ferredoxin-type" evidence="8">
    <location>
        <begin position="99"/>
        <end position="128"/>
    </location>
</feature>
<feature type="domain" description="4Fe-4S ferredoxin-type" evidence="8">
    <location>
        <begin position="36"/>
        <end position="65"/>
    </location>
</feature>
<dbReference type="InterPro" id="IPR050572">
    <property type="entry name" value="Fe-S_Ferredoxin"/>
</dbReference>
<protein>
    <submittedName>
        <fullName evidence="9">4Fe-4S binding protein</fullName>
    </submittedName>
</protein>
<dbReference type="PANTHER" id="PTHR43687">
    <property type="entry name" value="ADENYLYLSULFATE REDUCTASE, BETA SUBUNIT"/>
    <property type="match status" value="1"/>
</dbReference>
<keyword evidence="10" id="KW-1185">Reference proteome</keyword>
<keyword evidence="3" id="KW-0479">Metal-binding</keyword>
<keyword evidence="5" id="KW-0249">Electron transport</keyword>
<evidence type="ECO:0000259" key="8">
    <source>
        <dbReference type="PROSITE" id="PS51379"/>
    </source>
</evidence>
<evidence type="ECO:0000313" key="10">
    <source>
        <dbReference type="Proteomes" id="UP001589645"/>
    </source>
</evidence>
<keyword evidence="4" id="KW-0677">Repeat</keyword>
<name>A0ABV5HIS0_9VIBR</name>
<evidence type="ECO:0000256" key="3">
    <source>
        <dbReference type="ARBA" id="ARBA00022723"/>
    </source>
</evidence>
<comment type="caution">
    <text evidence="9">The sequence shown here is derived from an EMBL/GenBank/DDBJ whole genome shotgun (WGS) entry which is preliminary data.</text>
</comment>
<dbReference type="Pfam" id="PF12838">
    <property type="entry name" value="Fer4_7"/>
    <property type="match status" value="1"/>
</dbReference>
<keyword evidence="7" id="KW-0411">Iron-sulfur</keyword>
<keyword evidence="2" id="KW-0004">4Fe-4S</keyword>
<evidence type="ECO:0000256" key="1">
    <source>
        <dbReference type="ARBA" id="ARBA00022448"/>
    </source>
</evidence>
<organism evidence="9 10">
    <name type="scientific">Vibrio olivae</name>
    <dbReference type="NCBI Taxonomy" id="1243002"/>
    <lineage>
        <taxon>Bacteria</taxon>
        <taxon>Pseudomonadati</taxon>
        <taxon>Pseudomonadota</taxon>
        <taxon>Gammaproteobacteria</taxon>
        <taxon>Vibrionales</taxon>
        <taxon>Vibrionaceae</taxon>
        <taxon>Vibrio</taxon>
    </lineage>
</organism>
<reference evidence="9 10" key="1">
    <citation type="submission" date="2024-09" db="EMBL/GenBank/DDBJ databases">
        <authorList>
            <person name="Sun Q."/>
            <person name="Mori K."/>
        </authorList>
    </citation>
    <scope>NUCLEOTIDE SEQUENCE [LARGE SCALE GENOMIC DNA]</scope>
    <source>
        <strain evidence="9 10">CECT 8064</strain>
    </source>
</reference>
<keyword evidence="6" id="KW-0408">Iron</keyword>
<keyword evidence="1" id="KW-0813">Transport</keyword>
<dbReference type="Pfam" id="PF13187">
    <property type="entry name" value="Fer4_9"/>
    <property type="match status" value="1"/>
</dbReference>
<gene>
    <name evidence="9" type="ORF">ACFFUV_03930</name>
</gene>
<dbReference type="PROSITE" id="PS51379">
    <property type="entry name" value="4FE4S_FER_2"/>
    <property type="match status" value="4"/>
</dbReference>
<feature type="domain" description="4Fe-4S ferredoxin-type" evidence="8">
    <location>
        <begin position="66"/>
        <end position="95"/>
    </location>
</feature>
<proteinExistence type="predicted"/>
<dbReference type="PROSITE" id="PS00198">
    <property type="entry name" value="4FE4S_FER_1"/>
    <property type="match status" value="1"/>
</dbReference>
<dbReference type="RefSeq" id="WP_390189854.1">
    <property type="nucleotide sequence ID" value="NZ_JBHMEP010000001.1"/>
</dbReference>
<dbReference type="EMBL" id="JBHMEP010000001">
    <property type="protein sequence ID" value="MFB9134115.1"/>
    <property type="molecule type" value="Genomic_DNA"/>
</dbReference>
<accession>A0ABV5HIS0</accession>
<dbReference type="PANTHER" id="PTHR43687:SF6">
    <property type="entry name" value="L-ASPARTATE SEMIALDEHYDE SULFURTRANSFERASE IRON-SULFUR SUBUNIT"/>
    <property type="match status" value="1"/>
</dbReference>
<dbReference type="InterPro" id="IPR017896">
    <property type="entry name" value="4Fe4S_Fe-S-bd"/>
</dbReference>
<dbReference type="Gene3D" id="3.30.70.20">
    <property type="match status" value="2"/>
</dbReference>